<gene>
    <name evidence="1" type="ORF">FOB64_001559</name>
</gene>
<comment type="caution">
    <text evidence="1">The sequence shown here is derived from an EMBL/GenBank/DDBJ whole genome shotgun (WGS) entry which is preliminary data.</text>
</comment>
<dbReference type="EMBL" id="JABWAD010000021">
    <property type="protein sequence ID" value="KAF6071152.1"/>
    <property type="molecule type" value="Genomic_DNA"/>
</dbReference>
<dbReference type="Proteomes" id="UP000536275">
    <property type="component" value="Unassembled WGS sequence"/>
</dbReference>
<proteinExistence type="predicted"/>
<dbReference type="AlphaFoldDB" id="A0A8H6C2L3"/>
<evidence type="ECO:0000313" key="1">
    <source>
        <dbReference type="EMBL" id="KAF6071152.1"/>
    </source>
</evidence>
<evidence type="ECO:0000313" key="2">
    <source>
        <dbReference type="Proteomes" id="UP000536275"/>
    </source>
</evidence>
<accession>A0A8H6C2L3</accession>
<organism evidence="1 2">
    <name type="scientific">Candida albicans</name>
    <name type="common">Yeast</name>
    <dbReference type="NCBI Taxonomy" id="5476"/>
    <lineage>
        <taxon>Eukaryota</taxon>
        <taxon>Fungi</taxon>
        <taxon>Dikarya</taxon>
        <taxon>Ascomycota</taxon>
        <taxon>Saccharomycotina</taxon>
        <taxon>Pichiomycetes</taxon>
        <taxon>Debaryomycetaceae</taxon>
        <taxon>Candida/Lodderomyces clade</taxon>
        <taxon>Candida</taxon>
    </lineage>
</organism>
<protein>
    <submittedName>
        <fullName evidence="1">Uncharacterized protein</fullName>
    </submittedName>
</protein>
<name>A0A8H6C2L3_CANAX</name>
<reference evidence="1 2" key="1">
    <citation type="submission" date="2020-03" db="EMBL/GenBank/DDBJ databases">
        <title>FDA dAtabase for Regulatory Grade micrObial Sequences (FDA-ARGOS): Supporting development and validation of Infectious Disease Dx tests.</title>
        <authorList>
            <person name="Campos J."/>
            <person name="Goldberg B."/>
            <person name="Tallon L."/>
            <person name="Sadzewicz L."/>
            <person name="Vavikolanu K."/>
            <person name="Mehta A."/>
            <person name="Aluvathingal J."/>
            <person name="Nadendla S."/>
            <person name="Nandy P."/>
            <person name="Geyer C."/>
            <person name="Yan Y."/>
            <person name="Sichtig H."/>
        </authorList>
    </citation>
    <scope>NUCLEOTIDE SEQUENCE [LARGE SCALE GENOMIC DNA]</scope>
    <source>
        <strain evidence="1 2">FDAARGOS_656</strain>
    </source>
</reference>
<sequence length="267" mass="31411">MSQDRDISSLIINQTFKIYKSNSSLSSSIKLTKKQLEKFRITLCKYLYQRYQQTLQIEDDLLVQYESYRDIVPELTIYNNSIEEHSQYKIQYLIIKCANNRLISRQVFIFVSNDDDFTLVLNRITNHPSINEYILELLEDINDYPLIIKPLDLPDYLIPNLVDQLGNKLDSLGDLQLVYSSSTSNRLRNFIIDIPKNDLPKLSSDGKLYQDIVKFMYNNTKIKFEKLRIEKFINNLINIASDGKFKLIINDNQLIWFLIESIKSSLQ</sequence>